<dbReference type="NCBIfam" id="TIGR01777">
    <property type="entry name" value="yfcH"/>
    <property type="match status" value="1"/>
</dbReference>
<dbReference type="EMBL" id="JBHLTP010000001">
    <property type="protein sequence ID" value="MFC0521997.1"/>
    <property type="molecule type" value="Genomic_DNA"/>
</dbReference>
<sequence>MRIAITGGTGFVGTRLTRQLVSEGNEVYVLTRNPDKHYNTDKVTYVGWLKEEFKPSLQLPALDAIVNLAGENLNSGRWTSEKKAQILNSRVEATESVLDLIKEMEHTPDVLVNASAVGYYGTSRTESFTEKTTTPGDDFLAEVVRKWESTAEKATEYGVRTVYLRFGVILGEEGALPKMVIPYKMMAGGPVGNGEQWMSWIHVEDIIGLIDFSLKNKEASGPLNATAPNPKRNKDLGKTIAKVLDKPHWLPAPSPALKIVLGEMSMLLLQGQYVYPQKPLDLGYRFHYPELEPALRNILLK</sequence>
<dbReference type="Gene3D" id="3.40.50.720">
    <property type="entry name" value="NAD(P)-binding Rossmann-like Domain"/>
    <property type="match status" value="1"/>
</dbReference>
<dbReference type="Pfam" id="PF08338">
    <property type="entry name" value="DUF1731"/>
    <property type="match status" value="1"/>
</dbReference>
<dbReference type="InterPro" id="IPR013549">
    <property type="entry name" value="DUF1731"/>
</dbReference>
<dbReference type="InterPro" id="IPR036291">
    <property type="entry name" value="NAD(P)-bd_dom_sf"/>
</dbReference>
<dbReference type="SUPFAM" id="SSF51735">
    <property type="entry name" value="NAD(P)-binding Rossmann-fold domains"/>
    <property type="match status" value="1"/>
</dbReference>
<organism evidence="4 5">
    <name type="scientific">Pontibacillus salicampi</name>
    <dbReference type="NCBI Taxonomy" id="1449801"/>
    <lineage>
        <taxon>Bacteria</taxon>
        <taxon>Bacillati</taxon>
        <taxon>Bacillota</taxon>
        <taxon>Bacilli</taxon>
        <taxon>Bacillales</taxon>
        <taxon>Bacillaceae</taxon>
        <taxon>Pontibacillus</taxon>
    </lineage>
</organism>
<gene>
    <name evidence="4" type="ORF">ACFFGV_00140</name>
</gene>
<evidence type="ECO:0000313" key="5">
    <source>
        <dbReference type="Proteomes" id="UP001589836"/>
    </source>
</evidence>
<dbReference type="PANTHER" id="PTHR11092:SF0">
    <property type="entry name" value="EPIMERASE FAMILY PROTEIN SDR39U1"/>
    <property type="match status" value="1"/>
</dbReference>
<dbReference type="InterPro" id="IPR010099">
    <property type="entry name" value="SDR39U1"/>
</dbReference>
<comment type="similarity">
    <text evidence="1">Belongs to the NAD(P)-dependent epimerase/dehydratase family. SDR39U1 subfamily.</text>
</comment>
<protein>
    <submittedName>
        <fullName evidence="4">TIGR01777 family oxidoreductase</fullName>
    </submittedName>
</protein>
<dbReference type="InterPro" id="IPR001509">
    <property type="entry name" value="Epimerase_deHydtase"/>
</dbReference>
<dbReference type="Pfam" id="PF01370">
    <property type="entry name" value="Epimerase"/>
    <property type="match status" value="1"/>
</dbReference>
<dbReference type="Proteomes" id="UP001589836">
    <property type="component" value="Unassembled WGS sequence"/>
</dbReference>
<dbReference type="RefSeq" id="WP_377344476.1">
    <property type="nucleotide sequence ID" value="NZ_JBHLTP010000001.1"/>
</dbReference>
<evidence type="ECO:0000256" key="1">
    <source>
        <dbReference type="ARBA" id="ARBA00009353"/>
    </source>
</evidence>
<proteinExistence type="inferred from homology"/>
<evidence type="ECO:0000259" key="3">
    <source>
        <dbReference type="Pfam" id="PF08338"/>
    </source>
</evidence>
<comment type="caution">
    <text evidence="4">The sequence shown here is derived from an EMBL/GenBank/DDBJ whole genome shotgun (WGS) entry which is preliminary data.</text>
</comment>
<dbReference type="CDD" id="cd05242">
    <property type="entry name" value="SDR_a8"/>
    <property type="match status" value="1"/>
</dbReference>
<dbReference type="PANTHER" id="PTHR11092">
    <property type="entry name" value="SUGAR NUCLEOTIDE EPIMERASE RELATED"/>
    <property type="match status" value="1"/>
</dbReference>
<evidence type="ECO:0000259" key="2">
    <source>
        <dbReference type="Pfam" id="PF01370"/>
    </source>
</evidence>
<feature type="domain" description="NAD-dependent epimerase/dehydratase" evidence="2">
    <location>
        <begin position="3"/>
        <end position="219"/>
    </location>
</feature>
<feature type="domain" description="DUF1731" evidence="3">
    <location>
        <begin position="252"/>
        <end position="298"/>
    </location>
</feature>
<accession>A0ABV6LHX5</accession>
<keyword evidence="5" id="KW-1185">Reference proteome</keyword>
<reference evidence="4 5" key="1">
    <citation type="submission" date="2024-09" db="EMBL/GenBank/DDBJ databases">
        <authorList>
            <person name="Sun Q."/>
            <person name="Mori K."/>
        </authorList>
    </citation>
    <scope>NUCLEOTIDE SEQUENCE [LARGE SCALE GENOMIC DNA]</scope>
    <source>
        <strain evidence="4 5">NCAIM B.02529</strain>
    </source>
</reference>
<evidence type="ECO:0000313" key="4">
    <source>
        <dbReference type="EMBL" id="MFC0521997.1"/>
    </source>
</evidence>
<name>A0ABV6LHX5_9BACI</name>